<accession>A0A0A9F8P7</accession>
<dbReference type="AlphaFoldDB" id="A0A0A9F8P7"/>
<dbReference type="EMBL" id="GBRH01188461">
    <property type="protein sequence ID" value="JAE09435.1"/>
    <property type="molecule type" value="Transcribed_RNA"/>
</dbReference>
<evidence type="ECO:0000313" key="1">
    <source>
        <dbReference type="EMBL" id="JAE09435.1"/>
    </source>
</evidence>
<reference evidence="1" key="1">
    <citation type="submission" date="2014-09" db="EMBL/GenBank/DDBJ databases">
        <authorList>
            <person name="Magalhaes I.L.F."/>
            <person name="Oliveira U."/>
            <person name="Santos F.R."/>
            <person name="Vidigal T.H.D.A."/>
            <person name="Brescovit A.D."/>
            <person name="Santos A.J."/>
        </authorList>
    </citation>
    <scope>NUCLEOTIDE SEQUENCE</scope>
    <source>
        <tissue evidence="1">Shoot tissue taken approximately 20 cm above the soil surface</tissue>
    </source>
</reference>
<protein>
    <submittedName>
        <fullName evidence="1">Uncharacterized protein</fullName>
    </submittedName>
</protein>
<name>A0A0A9F8P7_ARUDO</name>
<sequence>MVTIESQLRRKFLDQPSHAFHFELFSVESLKR</sequence>
<proteinExistence type="predicted"/>
<reference evidence="1" key="2">
    <citation type="journal article" date="2015" name="Data Brief">
        <title>Shoot transcriptome of the giant reed, Arundo donax.</title>
        <authorList>
            <person name="Barrero R.A."/>
            <person name="Guerrero F.D."/>
            <person name="Moolhuijzen P."/>
            <person name="Goolsby J.A."/>
            <person name="Tidwell J."/>
            <person name="Bellgard S.E."/>
            <person name="Bellgard M.I."/>
        </authorList>
    </citation>
    <scope>NUCLEOTIDE SEQUENCE</scope>
    <source>
        <tissue evidence="1">Shoot tissue taken approximately 20 cm above the soil surface</tissue>
    </source>
</reference>
<organism evidence="1">
    <name type="scientific">Arundo donax</name>
    <name type="common">Giant reed</name>
    <name type="synonym">Donax arundinaceus</name>
    <dbReference type="NCBI Taxonomy" id="35708"/>
    <lineage>
        <taxon>Eukaryota</taxon>
        <taxon>Viridiplantae</taxon>
        <taxon>Streptophyta</taxon>
        <taxon>Embryophyta</taxon>
        <taxon>Tracheophyta</taxon>
        <taxon>Spermatophyta</taxon>
        <taxon>Magnoliopsida</taxon>
        <taxon>Liliopsida</taxon>
        <taxon>Poales</taxon>
        <taxon>Poaceae</taxon>
        <taxon>PACMAD clade</taxon>
        <taxon>Arundinoideae</taxon>
        <taxon>Arundineae</taxon>
        <taxon>Arundo</taxon>
    </lineage>
</organism>